<dbReference type="AlphaFoldDB" id="A0A9Q4PVQ5"/>
<feature type="transmembrane region" description="Helical" evidence="1">
    <location>
        <begin position="113"/>
        <end position="135"/>
    </location>
</feature>
<dbReference type="EMBL" id="JAKELO010000002">
    <property type="protein sequence ID" value="MDE4908275.1"/>
    <property type="molecule type" value="Genomic_DNA"/>
</dbReference>
<feature type="transmembrane region" description="Helical" evidence="1">
    <location>
        <begin position="20"/>
        <end position="40"/>
    </location>
</feature>
<reference evidence="3" key="1">
    <citation type="submission" date="2022-01" db="EMBL/GenBank/DDBJ databases">
        <title>Draft genome of Methanogenium marinum DSM 15558.</title>
        <authorList>
            <person name="Chen S.-C."/>
            <person name="You Y.-T."/>
        </authorList>
    </citation>
    <scope>NUCLEOTIDE SEQUENCE</scope>
    <source>
        <strain evidence="3">DSM 15558</strain>
    </source>
</reference>
<accession>A0A9Q4PVQ5</accession>
<feature type="transmembrane region" description="Helical" evidence="1">
    <location>
        <begin position="185"/>
        <end position="205"/>
    </location>
</feature>
<organism evidence="3 4">
    <name type="scientific">Methanogenium marinum</name>
    <dbReference type="NCBI Taxonomy" id="348610"/>
    <lineage>
        <taxon>Archaea</taxon>
        <taxon>Methanobacteriati</taxon>
        <taxon>Methanobacteriota</taxon>
        <taxon>Stenosarchaea group</taxon>
        <taxon>Methanomicrobia</taxon>
        <taxon>Methanomicrobiales</taxon>
        <taxon>Methanomicrobiaceae</taxon>
        <taxon>Methanogenium</taxon>
    </lineage>
</organism>
<keyword evidence="4" id="KW-1185">Reference proteome</keyword>
<dbReference type="Proteomes" id="UP001143747">
    <property type="component" value="Unassembled WGS sequence"/>
</dbReference>
<dbReference type="PANTHER" id="PTHR38139:SF1">
    <property type="entry name" value="NUCLEOSIDE TRANSPORTER_FEOB GTPASE GATE DOMAIN-CONTAINING PROTEIN"/>
    <property type="match status" value="1"/>
</dbReference>
<keyword evidence="1" id="KW-1133">Transmembrane helix</keyword>
<feature type="transmembrane region" description="Helical" evidence="1">
    <location>
        <begin position="257"/>
        <end position="278"/>
    </location>
</feature>
<comment type="caution">
    <text evidence="3">The sequence shown here is derived from an EMBL/GenBank/DDBJ whole genome shotgun (WGS) entry which is preliminary data.</text>
</comment>
<feature type="domain" description="Nucleoside transporter/FeoB GTPase Gate" evidence="2">
    <location>
        <begin position="17"/>
        <end position="120"/>
    </location>
</feature>
<dbReference type="InterPro" id="IPR011642">
    <property type="entry name" value="Gate_dom"/>
</dbReference>
<proteinExistence type="predicted"/>
<feature type="transmembrane region" description="Helical" evidence="1">
    <location>
        <begin position="225"/>
        <end position="250"/>
    </location>
</feature>
<keyword evidence="1" id="KW-0812">Transmembrane</keyword>
<sequence length="317" mass="34303">MITFLQETALLALSLLSRTIPMMVAGVFVAELIMAFNATARISRISKPLTVWTSLHNECGISFMMAFVSPKAANTMLAKYHRDGIITRREMVIAALMNSFPNVMMHWRTLLPVYIPFLGLTGLFYFLILVFVGIIKTVIVMIVGRKILPTPDETKKNTPEEPPRPKWKEGTETALMASVAPLRQILLISVPTIVIVAALINLGVFDTVADVMQGFGSWFPVPAAGFAIIAAQFGSFIAGASVASTLLAAGTLSPQEILITLLVGNILTSATRGIRWYGTSYAAIFGPRTGAIIQGLSTGLRVTIMIGVVAILSFLWS</sequence>
<keyword evidence="1" id="KW-0472">Membrane</keyword>
<feature type="transmembrane region" description="Helical" evidence="1">
    <location>
        <begin position="298"/>
        <end position="316"/>
    </location>
</feature>
<evidence type="ECO:0000313" key="3">
    <source>
        <dbReference type="EMBL" id="MDE4908275.1"/>
    </source>
</evidence>
<dbReference type="InterPro" id="IPR038880">
    <property type="entry name" value="MJ0871-like"/>
</dbReference>
<dbReference type="PANTHER" id="PTHR38139">
    <property type="entry name" value="GATE DOMAIN-CONTAINING PROTEIN"/>
    <property type="match status" value="1"/>
</dbReference>
<gene>
    <name evidence="3" type="ORF">L0665_06585</name>
</gene>
<dbReference type="Pfam" id="PF07670">
    <property type="entry name" value="Gate"/>
    <property type="match status" value="1"/>
</dbReference>
<evidence type="ECO:0000256" key="1">
    <source>
        <dbReference type="SAM" id="Phobius"/>
    </source>
</evidence>
<evidence type="ECO:0000259" key="2">
    <source>
        <dbReference type="Pfam" id="PF07670"/>
    </source>
</evidence>
<evidence type="ECO:0000313" key="4">
    <source>
        <dbReference type="Proteomes" id="UP001143747"/>
    </source>
</evidence>
<protein>
    <submittedName>
        <fullName evidence="3">Nucleoside recognition protein</fullName>
    </submittedName>
</protein>
<dbReference type="RefSeq" id="WP_274924908.1">
    <property type="nucleotide sequence ID" value="NZ_JAKELO010000002.1"/>
</dbReference>
<name>A0A9Q4PVQ5_9EURY</name>